<protein>
    <recommendedName>
        <fullName evidence="8">Bcr/CflA family efflux transporter</fullName>
    </recommendedName>
</protein>
<feature type="transmembrane region" description="Helical" evidence="8">
    <location>
        <begin position="403"/>
        <end position="422"/>
    </location>
</feature>
<keyword evidence="5 8" id="KW-0812">Transmembrane</keyword>
<dbReference type="NCBIfam" id="TIGR00710">
    <property type="entry name" value="efflux_Bcr_CflA"/>
    <property type="match status" value="1"/>
</dbReference>
<dbReference type="Proteomes" id="UP001281217">
    <property type="component" value="Unassembled WGS sequence"/>
</dbReference>
<organism evidence="10 11">
    <name type="scientific">Halopseudomonas formosensis</name>
    <dbReference type="NCBI Taxonomy" id="1002526"/>
    <lineage>
        <taxon>Bacteria</taxon>
        <taxon>Pseudomonadati</taxon>
        <taxon>Pseudomonadota</taxon>
        <taxon>Gammaproteobacteria</taxon>
        <taxon>Pseudomonadales</taxon>
        <taxon>Pseudomonadaceae</taxon>
        <taxon>Halopseudomonas</taxon>
    </lineage>
</organism>
<feature type="transmembrane region" description="Helical" evidence="8">
    <location>
        <begin position="78"/>
        <end position="97"/>
    </location>
</feature>
<evidence type="ECO:0000256" key="5">
    <source>
        <dbReference type="ARBA" id="ARBA00022692"/>
    </source>
</evidence>
<evidence type="ECO:0000256" key="8">
    <source>
        <dbReference type="RuleBase" id="RU365088"/>
    </source>
</evidence>
<evidence type="ECO:0000259" key="9">
    <source>
        <dbReference type="PROSITE" id="PS50850"/>
    </source>
</evidence>
<keyword evidence="6 8" id="KW-1133">Transmembrane helix</keyword>
<evidence type="ECO:0000256" key="3">
    <source>
        <dbReference type="ARBA" id="ARBA00022448"/>
    </source>
</evidence>
<evidence type="ECO:0000256" key="2">
    <source>
        <dbReference type="ARBA" id="ARBA00006236"/>
    </source>
</evidence>
<evidence type="ECO:0000256" key="6">
    <source>
        <dbReference type="ARBA" id="ARBA00022989"/>
    </source>
</evidence>
<sequence>MLCYLKFSILPKHGQDCGVTDVIFHAACLLMSYSEPRPFFPGWLFLLAMMTALSPLSVDLYLPAFPTIASDLGVQSADVQITLAVFLFGMSVGQLVYGPLSDRYGRKPPLYFGLALFLLASFGCMLATDLATLTVARFFQALGGSAGVVVSRAVIRDRTTTAQAAWAFSMLMLALGLAPILAPVAGSLLLKVMGWREIFAILGIAGTILLLAVHFNMHETLSRHTAERLGVAGTFKRYADLFRDRQFIMYVLIIALPFGAMFAYVAGAPYVIIELYEVPAVHFGWLFGLNAFGMIAGSQLNARVVARFGPAALLHAILWPPFLAALVALTATLAGYASLPLLMACFFVYMFSMGMLSPNAVALAMASQGHRAGSASAVIGAVQFLFGTLGAVAVSVWVMPSAIPLTGVMVIMLGTSLLIHHFGHRHNILILHGSDIEPSALK</sequence>
<feature type="transmembrane region" description="Helical" evidence="8">
    <location>
        <begin position="39"/>
        <end position="58"/>
    </location>
</feature>
<feature type="transmembrane region" description="Helical" evidence="8">
    <location>
        <begin position="167"/>
        <end position="186"/>
    </location>
</feature>
<feature type="transmembrane region" description="Helical" evidence="8">
    <location>
        <begin position="312"/>
        <end position="335"/>
    </location>
</feature>
<keyword evidence="11" id="KW-1185">Reference proteome</keyword>
<dbReference type="Pfam" id="PF07690">
    <property type="entry name" value="MFS_1"/>
    <property type="match status" value="1"/>
</dbReference>
<dbReference type="InterPro" id="IPR011701">
    <property type="entry name" value="MFS"/>
</dbReference>
<dbReference type="InterPro" id="IPR020846">
    <property type="entry name" value="MFS_dom"/>
</dbReference>
<feature type="transmembrane region" description="Helical" evidence="8">
    <location>
        <begin position="279"/>
        <end position="300"/>
    </location>
</feature>
<evidence type="ECO:0000256" key="7">
    <source>
        <dbReference type="ARBA" id="ARBA00023136"/>
    </source>
</evidence>
<feature type="transmembrane region" description="Helical" evidence="8">
    <location>
        <begin position="341"/>
        <end position="365"/>
    </location>
</feature>
<dbReference type="PANTHER" id="PTHR23502:SF132">
    <property type="entry name" value="POLYAMINE TRANSPORTER 2-RELATED"/>
    <property type="match status" value="1"/>
</dbReference>
<feature type="transmembrane region" description="Helical" evidence="8">
    <location>
        <begin position="134"/>
        <end position="155"/>
    </location>
</feature>
<feature type="domain" description="Major facilitator superfamily (MFS) profile" evidence="9">
    <location>
        <begin position="43"/>
        <end position="442"/>
    </location>
</feature>
<keyword evidence="7 8" id="KW-0472">Membrane</keyword>
<keyword evidence="3 8" id="KW-0813">Transport</keyword>
<evidence type="ECO:0000256" key="4">
    <source>
        <dbReference type="ARBA" id="ARBA00022475"/>
    </source>
</evidence>
<dbReference type="PANTHER" id="PTHR23502">
    <property type="entry name" value="MAJOR FACILITATOR SUPERFAMILY"/>
    <property type="match status" value="1"/>
</dbReference>
<comment type="subcellular location">
    <subcellularLocation>
        <location evidence="8">Cell inner membrane</location>
        <topology evidence="8">Multi-pass membrane protein</topology>
    </subcellularLocation>
    <subcellularLocation>
        <location evidence="1">Cell membrane</location>
        <topology evidence="1">Multi-pass membrane protein</topology>
    </subcellularLocation>
</comment>
<feature type="transmembrane region" description="Helical" evidence="8">
    <location>
        <begin position="109"/>
        <end position="128"/>
    </location>
</feature>
<dbReference type="PROSITE" id="PS50850">
    <property type="entry name" value="MFS"/>
    <property type="match status" value="1"/>
</dbReference>
<gene>
    <name evidence="10" type="ORF">RED13_002938</name>
</gene>
<comment type="similarity">
    <text evidence="2 8">Belongs to the major facilitator superfamily. Bcr/CmlA family.</text>
</comment>
<feature type="transmembrane region" description="Helical" evidence="8">
    <location>
        <begin position="247"/>
        <end position="273"/>
    </location>
</feature>
<dbReference type="EMBL" id="JAVRDO010000009">
    <property type="protein sequence ID" value="MDX9688478.1"/>
    <property type="molecule type" value="Genomic_DNA"/>
</dbReference>
<dbReference type="RefSeq" id="WP_218150052.1">
    <property type="nucleotide sequence ID" value="NZ_FOYD01000017.1"/>
</dbReference>
<name>A0ABU5C0A9_9GAMM</name>
<evidence type="ECO:0000313" key="11">
    <source>
        <dbReference type="Proteomes" id="UP001281217"/>
    </source>
</evidence>
<evidence type="ECO:0000313" key="10">
    <source>
        <dbReference type="EMBL" id="MDX9688478.1"/>
    </source>
</evidence>
<keyword evidence="4" id="KW-1003">Cell membrane</keyword>
<reference evidence="11" key="1">
    <citation type="submission" date="2023-07" db="EMBL/GenBank/DDBJ databases">
        <authorList>
            <person name="de Witt J."/>
        </authorList>
    </citation>
    <scope>NUCLEOTIDE SEQUENCE [LARGE SCALE GENOMIC DNA]</scope>
    <source>
        <strain evidence="11">FZJ</strain>
    </source>
</reference>
<dbReference type="CDD" id="cd17320">
    <property type="entry name" value="MFS_MdfA_MDR_like"/>
    <property type="match status" value="1"/>
</dbReference>
<keyword evidence="8" id="KW-0997">Cell inner membrane</keyword>
<feature type="transmembrane region" description="Helical" evidence="8">
    <location>
        <begin position="198"/>
        <end position="215"/>
    </location>
</feature>
<dbReference type="InterPro" id="IPR004812">
    <property type="entry name" value="Efflux_drug-R_Bcr/CmlA"/>
</dbReference>
<proteinExistence type="inferred from homology"/>
<feature type="transmembrane region" description="Helical" evidence="8">
    <location>
        <begin position="377"/>
        <end position="397"/>
    </location>
</feature>
<comment type="caution">
    <text evidence="10">The sequence shown here is derived from an EMBL/GenBank/DDBJ whole genome shotgun (WGS) entry which is preliminary data.</text>
</comment>
<evidence type="ECO:0000256" key="1">
    <source>
        <dbReference type="ARBA" id="ARBA00004651"/>
    </source>
</evidence>
<accession>A0ABU5C0A9</accession>